<reference evidence="3" key="3">
    <citation type="submission" date="2015-04" db="UniProtKB">
        <authorList>
            <consortium name="EnsemblPlants"/>
        </authorList>
    </citation>
    <scope>IDENTIFICATION</scope>
    <source>
        <strain evidence="3">cv. Jemalong A17</strain>
    </source>
</reference>
<dbReference type="EMBL" id="CM001217">
    <property type="protein sequence ID" value="AES60189.1"/>
    <property type="molecule type" value="Genomic_DNA"/>
</dbReference>
<feature type="region of interest" description="Disordered" evidence="1">
    <location>
        <begin position="45"/>
        <end position="88"/>
    </location>
</feature>
<evidence type="ECO:0000313" key="4">
    <source>
        <dbReference type="Proteomes" id="UP000002051"/>
    </source>
</evidence>
<reference evidence="2 4" key="1">
    <citation type="journal article" date="2011" name="Nature">
        <title>The Medicago genome provides insight into the evolution of rhizobial symbioses.</title>
        <authorList>
            <person name="Young N.D."/>
            <person name="Debelle F."/>
            <person name="Oldroyd G.E."/>
            <person name="Geurts R."/>
            <person name="Cannon S.B."/>
            <person name="Udvardi M.K."/>
            <person name="Benedito V.A."/>
            <person name="Mayer K.F."/>
            <person name="Gouzy J."/>
            <person name="Schoof H."/>
            <person name="Van de Peer Y."/>
            <person name="Proost S."/>
            <person name="Cook D.R."/>
            <person name="Meyers B.C."/>
            <person name="Spannagl M."/>
            <person name="Cheung F."/>
            <person name="De Mita S."/>
            <person name="Krishnakumar V."/>
            <person name="Gundlach H."/>
            <person name="Zhou S."/>
            <person name="Mudge J."/>
            <person name="Bharti A.K."/>
            <person name="Murray J.D."/>
            <person name="Naoumkina M.A."/>
            <person name="Rosen B."/>
            <person name="Silverstein K.A."/>
            <person name="Tang H."/>
            <person name="Rombauts S."/>
            <person name="Zhao P.X."/>
            <person name="Zhou P."/>
            <person name="Barbe V."/>
            <person name="Bardou P."/>
            <person name="Bechner M."/>
            <person name="Bellec A."/>
            <person name="Berger A."/>
            <person name="Berges H."/>
            <person name="Bidwell S."/>
            <person name="Bisseling T."/>
            <person name="Choisne N."/>
            <person name="Couloux A."/>
            <person name="Denny R."/>
            <person name="Deshpande S."/>
            <person name="Dai X."/>
            <person name="Doyle J.J."/>
            <person name="Dudez A.M."/>
            <person name="Farmer A.D."/>
            <person name="Fouteau S."/>
            <person name="Franken C."/>
            <person name="Gibelin C."/>
            <person name="Gish J."/>
            <person name="Goldstein S."/>
            <person name="Gonzalez A.J."/>
            <person name="Green P.J."/>
            <person name="Hallab A."/>
            <person name="Hartog M."/>
            <person name="Hua A."/>
            <person name="Humphray S.J."/>
            <person name="Jeong D.H."/>
            <person name="Jing Y."/>
            <person name="Jocker A."/>
            <person name="Kenton S.M."/>
            <person name="Kim D.J."/>
            <person name="Klee K."/>
            <person name="Lai H."/>
            <person name="Lang C."/>
            <person name="Lin S."/>
            <person name="Macmil S.L."/>
            <person name="Magdelenat G."/>
            <person name="Matthews L."/>
            <person name="McCorrison J."/>
            <person name="Monaghan E.L."/>
            <person name="Mun J.H."/>
            <person name="Najar F.Z."/>
            <person name="Nicholson C."/>
            <person name="Noirot C."/>
            <person name="O'Bleness M."/>
            <person name="Paule C.R."/>
            <person name="Poulain J."/>
            <person name="Prion F."/>
            <person name="Qin B."/>
            <person name="Qu C."/>
            <person name="Retzel E.F."/>
            <person name="Riddle C."/>
            <person name="Sallet E."/>
            <person name="Samain S."/>
            <person name="Samson N."/>
            <person name="Sanders I."/>
            <person name="Saurat O."/>
            <person name="Scarpelli C."/>
            <person name="Schiex T."/>
            <person name="Segurens B."/>
            <person name="Severin A.J."/>
            <person name="Sherrier D.J."/>
            <person name="Shi R."/>
            <person name="Sims S."/>
            <person name="Singer S.R."/>
            <person name="Sinharoy S."/>
            <person name="Sterck L."/>
            <person name="Viollet A."/>
            <person name="Wang B.B."/>
            <person name="Wang K."/>
            <person name="Wang M."/>
            <person name="Wang X."/>
            <person name="Warfsmann J."/>
            <person name="Weissenbach J."/>
            <person name="White D.D."/>
            <person name="White J.D."/>
            <person name="Wiley G.B."/>
            <person name="Wincker P."/>
            <person name="Xing Y."/>
            <person name="Yang L."/>
            <person name="Yao Z."/>
            <person name="Ying F."/>
            <person name="Zhai J."/>
            <person name="Zhou L."/>
            <person name="Zuber A."/>
            <person name="Denarie J."/>
            <person name="Dixon R.A."/>
            <person name="May G.D."/>
            <person name="Schwartz D.C."/>
            <person name="Rogers J."/>
            <person name="Quetier F."/>
            <person name="Town C.D."/>
            <person name="Roe B.A."/>
        </authorList>
    </citation>
    <scope>NUCLEOTIDE SEQUENCE [LARGE SCALE GENOMIC DNA]</scope>
    <source>
        <strain evidence="2">A17</strain>
        <strain evidence="3 4">cv. Jemalong A17</strain>
    </source>
</reference>
<protein>
    <submittedName>
        <fullName evidence="2 3">Uncharacterized protein</fullName>
    </submittedName>
</protein>
<accession>G7I3P6</accession>
<sequence length="108" mass="12244">MVLPVFDFKEGTKSPWKSTKEAPRLSLDRKAVVDAKGTMKIHLKEEEKRRCSTSTSHKKDNGGGGDGKTVLFWPNEAESDGGDGRKGWRWISFHEGRRRGLISMRKNK</sequence>
<gene>
    <name evidence="2" type="ordered locus">MTR_1g041880</name>
</gene>
<dbReference type="HOGENOM" id="CLU_2200829_0_0_1"/>
<keyword evidence="4" id="KW-1185">Reference proteome</keyword>
<evidence type="ECO:0000256" key="1">
    <source>
        <dbReference type="SAM" id="MobiDB-lite"/>
    </source>
</evidence>
<name>G7I3P6_MEDTR</name>
<dbReference type="PaxDb" id="3880-AES60189"/>
<dbReference type="EnsemblPlants" id="AES60189">
    <property type="protein sequence ID" value="AES60189"/>
    <property type="gene ID" value="MTR_1g041880"/>
</dbReference>
<evidence type="ECO:0000313" key="2">
    <source>
        <dbReference type="EMBL" id="AES60189.1"/>
    </source>
</evidence>
<evidence type="ECO:0000313" key="3">
    <source>
        <dbReference type="EnsemblPlants" id="AES60189"/>
    </source>
</evidence>
<proteinExistence type="predicted"/>
<reference evidence="2 4" key="2">
    <citation type="journal article" date="2014" name="BMC Genomics">
        <title>An improved genome release (version Mt4.0) for the model legume Medicago truncatula.</title>
        <authorList>
            <person name="Tang H."/>
            <person name="Krishnakumar V."/>
            <person name="Bidwell S."/>
            <person name="Rosen B."/>
            <person name="Chan A."/>
            <person name="Zhou S."/>
            <person name="Gentzbittel L."/>
            <person name="Childs K.L."/>
            <person name="Yandell M."/>
            <person name="Gundlach H."/>
            <person name="Mayer K.F."/>
            <person name="Schwartz D.C."/>
            <person name="Town C.D."/>
        </authorList>
    </citation>
    <scope>GENOME REANNOTATION</scope>
    <source>
        <strain evidence="3 4">cv. Jemalong A17</strain>
    </source>
</reference>
<organism evidence="2 4">
    <name type="scientific">Medicago truncatula</name>
    <name type="common">Barrel medic</name>
    <name type="synonym">Medicago tribuloides</name>
    <dbReference type="NCBI Taxonomy" id="3880"/>
    <lineage>
        <taxon>Eukaryota</taxon>
        <taxon>Viridiplantae</taxon>
        <taxon>Streptophyta</taxon>
        <taxon>Embryophyta</taxon>
        <taxon>Tracheophyta</taxon>
        <taxon>Spermatophyta</taxon>
        <taxon>Magnoliopsida</taxon>
        <taxon>eudicotyledons</taxon>
        <taxon>Gunneridae</taxon>
        <taxon>Pentapetalae</taxon>
        <taxon>rosids</taxon>
        <taxon>fabids</taxon>
        <taxon>Fabales</taxon>
        <taxon>Fabaceae</taxon>
        <taxon>Papilionoideae</taxon>
        <taxon>50 kb inversion clade</taxon>
        <taxon>NPAAA clade</taxon>
        <taxon>Hologalegina</taxon>
        <taxon>IRL clade</taxon>
        <taxon>Trifolieae</taxon>
        <taxon>Medicago</taxon>
    </lineage>
</organism>
<dbReference type="AlphaFoldDB" id="G7I3P6"/>
<dbReference type="Proteomes" id="UP000002051">
    <property type="component" value="Unassembled WGS sequence"/>
</dbReference>